<sequence>MPMEPFRALAVGIDLAWRPVTLFCSMVDSVAKLQQETWLAMTERATSRLRARSGR</sequence>
<dbReference type="EMBL" id="JAKXMK010000011">
    <property type="protein sequence ID" value="MCH6166764.1"/>
    <property type="molecule type" value="Genomic_DNA"/>
</dbReference>
<keyword evidence="2" id="KW-1185">Reference proteome</keyword>
<name>A0ABS9TE04_9PSEU</name>
<organism evidence="1 2">
    <name type="scientific">Pseudonocardia alaniniphila</name>
    <dbReference type="NCBI Taxonomy" id="75291"/>
    <lineage>
        <taxon>Bacteria</taxon>
        <taxon>Bacillati</taxon>
        <taxon>Actinomycetota</taxon>
        <taxon>Actinomycetes</taxon>
        <taxon>Pseudonocardiales</taxon>
        <taxon>Pseudonocardiaceae</taxon>
        <taxon>Pseudonocardia</taxon>
    </lineage>
</organism>
<evidence type="ECO:0000313" key="2">
    <source>
        <dbReference type="Proteomes" id="UP001299970"/>
    </source>
</evidence>
<comment type="caution">
    <text evidence="1">The sequence shown here is derived from an EMBL/GenBank/DDBJ whole genome shotgun (WGS) entry which is preliminary data.</text>
</comment>
<proteinExistence type="predicted"/>
<reference evidence="1 2" key="1">
    <citation type="submission" date="2022-03" db="EMBL/GenBank/DDBJ databases">
        <title>Pseudonocardia alaer sp. nov., a novel actinomycete isolated from reed forest soil.</title>
        <authorList>
            <person name="Wang L."/>
        </authorList>
    </citation>
    <scope>NUCLEOTIDE SEQUENCE [LARGE SCALE GENOMIC DNA]</scope>
    <source>
        <strain evidence="1 2">Y-16303</strain>
    </source>
</reference>
<gene>
    <name evidence="1" type="ORF">MMF94_13835</name>
</gene>
<dbReference type="Proteomes" id="UP001299970">
    <property type="component" value="Unassembled WGS sequence"/>
</dbReference>
<accession>A0ABS9TE04</accession>
<dbReference type="RefSeq" id="WP_241036802.1">
    <property type="nucleotide sequence ID" value="NZ_BAAAJF010000036.1"/>
</dbReference>
<evidence type="ECO:0000313" key="1">
    <source>
        <dbReference type="EMBL" id="MCH6166764.1"/>
    </source>
</evidence>
<protein>
    <submittedName>
        <fullName evidence="1">Uncharacterized protein</fullName>
    </submittedName>
</protein>